<evidence type="ECO:0000313" key="3">
    <source>
        <dbReference type="EMBL" id="CAB5503359.1"/>
    </source>
</evidence>
<reference evidence="3 5" key="2">
    <citation type="submission" date="2020-05" db="EMBL/GenBank/DDBJ databases">
        <authorList>
            <person name="Petersen J."/>
            <person name="Sayavedra L."/>
        </authorList>
    </citation>
    <scope>NUCLEOTIDE SEQUENCE [LARGE SCALE GENOMIC DNA]</scope>
    <source>
        <strain evidence="3">B thermophilus SOXS</strain>
    </source>
</reference>
<gene>
    <name evidence="2" type="ORF">MS2017_0911</name>
    <name evidence="3" type="ORF">THERMOS_1774</name>
</gene>
<proteinExistence type="predicted"/>
<keyword evidence="1" id="KW-1133">Transmembrane helix</keyword>
<reference evidence="2 4" key="1">
    <citation type="submission" date="2017-11" db="EMBL/GenBank/DDBJ databases">
        <title>Genome sequence of the bacterial symbiont EPR9N from a vent mussel Bathymodiolus thermophilus.</title>
        <authorList>
            <person name="Won Y.-J."/>
        </authorList>
    </citation>
    <scope>NUCLEOTIDE SEQUENCE [LARGE SCALE GENOMIC DNA]</scope>
    <source>
        <strain evidence="2 4">EPR9N</strain>
    </source>
</reference>
<accession>A0A3G3ILA2</accession>
<evidence type="ECO:0000256" key="1">
    <source>
        <dbReference type="SAM" id="Phobius"/>
    </source>
</evidence>
<keyword evidence="1" id="KW-0812">Transmembrane</keyword>
<dbReference type="EMBL" id="CAESAQ020000076">
    <property type="protein sequence ID" value="CAB5503359.1"/>
    <property type="molecule type" value="Genomic_DNA"/>
</dbReference>
<dbReference type="EMBL" id="CP024634">
    <property type="protein sequence ID" value="AYQ56630.1"/>
    <property type="molecule type" value="Genomic_DNA"/>
</dbReference>
<name>A0A3G3ILA2_9GAMM</name>
<sequence length="243" mass="27940">MNNHQESSFHPLGNFLNPALALLGQGLRKSPIGQKLNFANHPYLCKGLTMNFFILFLLLSTSVLALKPHTATYTLSMLDFEIAEVNIALHKVNGVYTYTLEAETQGLAALIKDYQIRSKSVFTINQFGIHSQHYQNFERDGDDIKKDIDIRLDNTQVDPLNQTLAISNALEKNPNKKDFYFLLNDGKKVVKKHYQQVHNNDNNLIKIVSSEGNLEVYFSRSKHYIPTLIRRKKITYRLNTLHY</sequence>
<dbReference type="AlphaFoldDB" id="A0A3G3ILA2"/>
<evidence type="ECO:0008006" key="6">
    <source>
        <dbReference type="Google" id="ProtNLM"/>
    </source>
</evidence>
<evidence type="ECO:0000313" key="5">
    <source>
        <dbReference type="Proteomes" id="UP000643672"/>
    </source>
</evidence>
<evidence type="ECO:0000313" key="2">
    <source>
        <dbReference type="EMBL" id="AYQ56630.1"/>
    </source>
</evidence>
<keyword evidence="1" id="KW-0472">Membrane</keyword>
<dbReference type="KEGG" id="bthg:MS2017_0911"/>
<evidence type="ECO:0000313" key="4">
    <source>
        <dbReference type="Proteomes" id="UP000278334"/>
    </source>
</evidence>
<protein>
    <recommendedName>
        <fullName evidence="6">DUF3108 domain-containing protein</fullName>
    </recommendedName>
</protein>
<dbReference type="Proteomes" id="UP000643672">
    <property type="component" value="Unassembled WGS sequence"/>
</dbReference>
<feature type="transmembrane region" description="Helical" evidence="1">
    <location>
        <begin position="48"/>
        <end position="66"/>
    </location>
</feature>
<dbReference type="Proteomes" id="UP000278334">
    <property type="component" value="Chromosome"/>
</dbReference>
<organism evidence="2 4">
    <name type="scientific">Bathymodiolus thermophilus thioautotrophic gill symbiont</name>
    <dbReference type="NCBI Taxonomy" id="2360"/>
    <lineage>
        <taxon>Bacteria</taxon>
        <taxon>Pseudomonadati</taxon>
        <taxon>Pseudomonadota</taxon>
        <taxon>Gammaproteobacteria</taxon>
        <taxon>sulfur-oxidizing symbionts</taxon>
    </lineage>
</organism>
<dbReference type="RefSeq" id="WP_122951417.1">
    <property type="nucleotide sequence ID" value="NZ_CAESAQ020000076.1"/>
</dbReference>
<keyword evidence="5" id="KW-1185">Reference proteome</keyword>